<proteinExistence type="predicted"/>
<evidence type="ECO:0000259" key="2">
    <source>
        <dbReference type="PROSITE" id="PS50234"/>
    </source>
</evidence>
<dbReference type="SUPFAM" id="SSF53300">
    <property type="entry name" value="vWA-like"/>
    <property type="match status" value="1"/>
</dbReference>
<evidence type="ECO:0000313" key="4">
    <source>
        <dbReference type="Proteomes" id="UP000315783"/>
    </source>
</evidence>
<feature type="domain" description="VWFA" evidence="2">
    <location>
        <begin position="74"/>
        <end position="298"/>
    </location>
</feature>
<name>A0A545UXJ3_9HYPO</name>
<dbReference type="EMBL" id="SPUK01000010">
    <property type="protein sequence ID" value="TQV94166.1"/>
    <property type="molecule type" value="Genomic_DNA"/>
</dbReference>
<keyword evidence="4" id="KW-1185">Reference proteome</keyword>
<feature type="region of interest" description="Disordered" evidence="1">
    <location>
        <begin position="1"/>
        <end position="61"/>
    </location>
</feature>
<evidence type="ECO:0000313" key="3">
    <source>
        <dbReference type="EMBL" id="TQV94166.1"/>
    </source>
</evidence>
<dbReference type="InterPro" id="IPR002035">
    <property type="entry name" value="VWF_A"/>
</dbReference>
<dbReference type="STRING" id="43265.A0A545UXJ3"/>
<protein>
    <submittedName>
        <fullName evidence="3">von willebrand factor</fullName>
    </submittedName>
</protein>
<comment type="caution">
    <text evidence="3">The sequence shown here is derived from an EMBL/GenBank/DDBJ whole genome shotgun (WGS) entry which is preliminary data.</text>
</comment>
<dbReference type="InterPro" id="IPR036465">
    <property type="entry name" value="vWFA_dom_sf"/>
</dbReference>
<dbReference type="Gene3D" id="3.40.50.410">
    <property type="entry name" value="von Willebrand factor, type A domain"/>
    <property type="match status" value="1"/>
</dbReference>
<reference evidence="3 4" key="1">
    <citation type="journal article" date="2019" name="Appl. Microbiol. Biotechnol.">
        <title>Genome sequence of Isaria javanica and comparative genome analysis insights into family S53 peptidase evolution in fungal entomopathogens.</title>
        <authorList>
            <person name="Lin R."/>
            <person name="Zhang X."/>
            <person name="Xin B."/>
            <person name="Zou M."/>
            <person name="Gao Y."/>
            <person name="Qin F."/>
            <person name="Hu Q."/>
            <person name="Xie B."/>
            <person name="Cheng X."/>
        </authorList>
    </citation>
    <scope>NUCLEOTIDE SEQUENCE [LARGE SCALE GENOMIC DNA]</scope>
    <source>
        <strain evidence="3 4">IJ1G</strain>
    </source>
</reference>
<dbReference type="PROSITE" id="PS50234">
    <property type="entry name" value="VWFA"/>
    <property type="match status" value="1"/>
</dbReference>
<dbReference type="Proteomes" id="UP000315783">
    <property type="component" value="Unassembled WGS sequence"/>
</dbReference>
<dbReference type="OrthoDB" id="2142040at2759"/>
<sequence length="307" mass="32305">MSSFYRSALGKKASAEKGAPGQDDGARAACDDPPPAYTAAPEPGPSSGATTHGRDGGVGGGGDDDPFAFLCNFDTVFLIDDSGSMAEPSFPGSQKSRWTEVADVLRAVVPVCTARDADGIDIYFLNHQKPGRALPPSARAPGGYYGIRDPKQVTDLFRKVRGPWGCTPTGERLDAILGSYMRVFESQRTAGGLVKPLNVIVITDGCPTDDPTGVLANVARRLTDLGAPMSQLGVQFFQVGCDARARAALQSLDNCLADQPAAGYRDIVDASSWSHTGKQTLTADDVLKVVLGAVVKRLDWTPMSGAK</sequence>
<dbReference type="AlphaFoldDB" id="A0A545UXJ3"/>
<organism evidence="3 4">
    <name type="scientific">Cordyceps javanica</name>
    <dbReference type="NCBI Taxonomy" id="43265"/>
    <lineage>
        <taxon>Eukaryota</taxon>
        <taxon>Fungi</taxon>
        <taxon>Dikarya</taxon>
        <taxon>Ascomycota</taxon>
        <taxon>Pezizomycotina</taxon>
        <taxon>Sordariomycetes</taxon>
        <taxon>Hypocreomycetidae</taxon>
        <taxon>Hypocreales</taxon>
        <taxon>Cordycipitaceae</taxon>
        <taxon>Cordyceps</taxon>
    </lineage>
</organism>
<accession>A0A545UXJ3</accession>
<gene>
    <name evidence="3" type="ORF">IF1G_07045</name>
</gene>
<dbReference type="PANTHER" id="PTHR34706">
    <property type="entry name" value="SLR1338 PROTEIN"/>
    <property type="match status" value="1"/>
</dbReference>
<dbReference type="PANTHER" id="PTHR34706:SF1">
    <property type="entry name" value="VWFA DOMAIN-CONTAINING PROTEIN"/>
    <property type="match status" value="1"/>
</dbReference>
<evidence type="ECO:0000256" key="1">
    <source>
        <dbReference type="SAM" id="MobiDB-lite"/>
    </source>
</evidence>